<feature type="transmembrane region" description="Helical" evidence="6">
    <location>
        <begin position="225"/>
        <end position="243"/>
    </location>
</feature>
<dbReference type="PANTHER" id="PTHR11101:SF80">
    <property type="entry name" value="PHOSPHATE TRANSPORTER"/>
    <property type="match status" value="1"/>
</dbReference>
<organism evidence="7 8">
    <name type="scientific">Thiocapsa rosea</name>
    <dbReference type="NCBI Taxonomy" id="69360"/>
    <lineage>
        <taxon>Bacteria</taxon>
        <taxon>Pseudomonadati</taxon>
        <taxon>Pseudomonadota</taxon>
        <taxon>Gammaproteobacteria</taxon>
        <taxon>Chromatiales</taxon>
        <taxon>Chromatiaceae</taxon>
        <taxon>Thiocapsa</taxon>
    </lineage>
</organism>
<dbReference type="OrthoDB" id="9779554at2"/>
<proteinExistence type="inferred from homology"/>
<dbReference type="AlphaFoldDB" id="A0A495VB47"/>
<dbReference type="EMBL" id="RBXL01000001">
    <property type="protein sequence ID" value="RKT46621.1"/>
    <property type="molecule type" value="Genomic_DNA"/>
</dbReference>
<evidence type="ECO:0000313" key="7">
    <source>
        <dbReference type="EMBL" id="RKT46621.1"/>
    </source>
</evidence>
<comment type="subcellular location">
    <subcellularLocation>
        <location evidence="1 6">Membrane</location>
        <topology evidence="1 6">Multi-pass membrane protein</topology>
    </subcellularLocation>
</comment>
<protein>
    <recommendedName>
        <fullName evidence="6">Phosphate transporter</fullName>
    </recommendedName>
</protein>
<dbReference type="Proteomes" id="UP000274556">
    <property type="component" value="Unassembled WGS sequence"/>
</dbReference>
<name>A0A495VB47_9GAMM</name>
<dbReference type="GO" id="GO:0016020">
    <property type="term" value="C:membrane"/>
    <property type="evidence" value="ECO:0007669"/>
    <property type="project" value="UniProtKB-SubCell"/>
</dbReference>
<reference evidence="7 8" key="1">
    <citation type="submission" date="2018-10" db="EMBL/GenBank/DDBJ databases">
        <title>Genomic Encyclopedia of Archaeal and Bacterial Type Strains, Phase II (KMG-II): from individual species to whole genera.</title>
        <authorList>
            <person name="Goeker M."/>
        </authorList>
    </citation>
    <scope>NUCLEOTIDE SEQUENCE [LARGE SCALE GENOMIC DNA]</scope>
    <source>
        <strain evidence="7 8">DSM 235</strain>
    </source>
</reference>
<dbReference type="PANTHER" id="PTHR11101">
    <property type="entry name" value="PHOSPHATE TRANSPORTER"/>
    <property type="match status" value="1"/>
</dbReference>
<keyword evidence="6" id="KW-0592">Phosphate transport</keyword>
<feature type="transmembrane region" description="Helical" evidence="6">
    <location>
        <begin position="290"/>
        <end position="308"/>
    </location>
</feature>
<comment type="similarity">
    <text evidence="6">Belongs to the inorganic phosphate transporter (PiT) (TC 2.A.20) family.</text>
</comment>
<evidence type="ECO:0000256" key="6">
    <source>
        <dbReference type="RuleBase" id="RU363058"/>
    </source>
</evidence>
<dbReference type="RefSeq" id="WP_120798707.1">
    <property type="nucleotide sequence ID" value="NZ_RBXL01000001.1"/>
</dbReference>
<evidence type="ECO:0000256" key="4">
    <source>
        <dbReference type="ARBA" id="ARBA00022989"/>
    </source>
</evidence>
<dbReference type="Pfam" id="PF01384">
    <property type="entry name" value="PHO4"/>
    <property type="match status" value="1"/>
</dbReference>
<accession>A0A495VB47</accession>
<keyword evidence="3 6" id="KW-0812">Transmembrane</keyword>
<feature type="transmembrane region" description="Helical" evidence="6">
    <location>
        <begin position="498"/>
        <end position="523"/>
    </location>
</feature>
<evidence type="ECO:0000256" key="2">
    <source>
        <dbReference type="ARBA" id="ARBA00022448"/>
    </source>
</evidence>
<dbReference type="GO" id="GO:0005315">
    <property type="term" value="F:phosphate transmembrane transporter activity"/>
    <property type="evidence" value="ECO:0007669"/>
    <property type="project" value="InterPro"/>
</dbReference>
<evidence type="ECO:0000256" key="3">
    <source>
        <dbReference type="ARBA" id="ARBA00022692"/>
    </source>
</evidence>
<feature type="transmembrane region" description="Helical" evidence="6">
    <location>
        <begin position="377"/>
        <end position="396"/>
    </location>
</feature>
<feature type="transmembrane region" description="Helical" evidence="6">
    <location>
        <begin position="20"/>
        <end position="39"/>
    </location>
</feature>
<sequence>MELTHLNELEKATKKGRIQLFRLGIGLLFIIGVMLYTVVRVDVTHGGSLFIVIAAMIGGYMAMNIGANDVANNVGPAVGSRALTLGGALIIAAIFEAAGAIIAGGEVIGTIRSGIIDPNLIASADTFVWVMMAALLAAAVWLNIATVMGAPVSTTHSIVGAVLGAGIASSGLGIADWDTVAKIVASWVISPVMGGAIGAGFLYLIKRTITYRTDLVASSRQAVPYLVAAMAFAFGTYLMLKGLNRIWNVNIQQALGVGVVLAMLVFWGARPIIERQARRIGNSKEGVNQLFTVPLIFAAALLSFAHGSNDVANAVGPLAAIVEVVGSGTGEITAAAPIPLWVMIVGALGIAIGLGLYGPKVIRTVGSEITELDQMRAYCIAMAATVTVILASQLGLPVSTTHVAVGAVFGVGFLREYLKSQYARMLETIKSHHPEGDQAAIDAFLAKFAKASINEKGRMLRELKRKAKRSMDPAHFSKLERQSLRKVYRQELVKRSQLLKIVAAWVITVPASALMAAMLFFMIKGMLID</sequence>
<evidence type="ECO:0000256" key="1">
    <source>
        <dbReference type="ARBA" id="ARBA00004141"/>
    </source>
</evidence>
<dbReference type="GO" id="GO:0035435">
    <property type="term" value="P:phosphate ion transmembrane transport"/>
    <property type="evidence" value="ECO:0007669"/>
    <property type="project" value="TreeGrafter"/>
</dbReference>
<feature type="transmembrane region" description="Helical" evidence="6">
    <location>
        <begin position="338"/>
        <end position="357"/>
    </location>
</feature>
<gene>
    <name evidence="7" type="ORF">BDD21_4145</name>
</gene>
<keyword evidence="8" id="KW-1185">Reference proteome</keyword>
<feature type="transmembrane region" description="Helical" evidence="6">
    <location>
        <begin position="402"/>
        <end position="418"/>
    </location>
</feature>
<feature type="transmembrane region" description="Helical" evidence="6">
    <location>
        <begin position="45"/>
        <end position="63"/>
    </location>
</feature>
<evidence type="ECO:0000313" key="8">
    <source>
        <dbReference type="Proteomes" id="UP000274556"/>
    </source>
</evidence>
<dbReference type="InterPro" id="IPR001204">
    <property type="entry name" value="Phos_transporter"/>
</dbReference>
<keyword evidence="2 6" id="KW-0813">Transport</keyword>
<feature type="transmembrane region" description="Helical" evidence="6">
    <location>
        <begin position="183"/>
        <end position="205"/>
    </location>
</feature>
<feature type="transmembrane region" description="Helical" evidence="6">
    <location>
        <begin position="249"/>
        <end position="269"/>
    </location>
</feature>
<evidence type="ECO:0000256" key="5">
    <source>
        <dbReference type="ARBA" id="ARBA00023136"/>
    </source>
</evidence>
<keyword evidence="5 6" id="KW-0472">Membrane</keyword>
<comment type="caution">
    <text evidence="7">The sequence shown here is derived from an EMBL/GenBank/DDBJ whole genome shotgun (WGS) entry which is preliminary data.</text>
</comment>
<feature type="transmembrane region" description="Helical" evidence="6">
    <location>
        <begin position="83"/>
        <end position="103"/>
    </location>
</feature>
<keyword evidence="4 6" id="KW-1133">Transmembrane helix</keyword>
<feature type="transmembrane region" description="Helical" evidence="6">
    <location>
        <begin position="127"/>
        <end position="146"/>
    </location>
</feature>